<dbReference type="Gene3D" id="3.40.50.300">
    <property type="entry name" value="P-loop containing nucleotide triphosphate hydrolases"/>
    <property type="match status" value="1"/>
</dbReference>
<name>A0A1I6I0D1_9GAMM</name>
<dbReference type="PROSITE" id="PS00211">
    <property type="entry name" value="ABC_TRANSPORTER_1"/>
    <property type="match status" value="1"/>
</dbReference>
<reference evidence="13 14" key="1">
    <citation type="submission" date="2016-10" db="EMBL/GenBank/DDBJ databases">
        <authorList>
            <person name="de Groot N.N."/>
        </authorList>
    </citation>
    <scope>NUCLEOTIDE SEQUENCE [LARGE SCALE GENOMIC DNA]</scope>
    <source>
        <strain evidence="13 14">CGMCC 1.9167</strain>
    </source>
</reference>
<gene>
    <name evidence="13" type="ORF">SAMN05216203_1700</name>
</gene>
<dbReference type="EC" id="7.4.2.9" evidence="8"/>
<evidence type="ECO:0000256" key="9">
    <source>
        <dbReference type="ARBA" id="ARBA00047356"/>
    </source>
</evidence>
<dbReference type="InterPro" id="IPR003439">
    <property type="entry name" value="ABC_transporter-like_ATP-bd"/>
</dbReference>
<evidence type="ECO:0000313" key="14">
    <source>
        <dbReference type="Proteomes" id="UP000198644"/>
    </source>
</evidence>
<comment type="similarity">
    <text evidence="2">Belongs to the ABC transporter superfamily.</text>
</comment>
<keyword evidence="7" id="KW-0472">Membrane</keyword>
<dbReference type="GO" id="GO:0015833">
    <property type="term" value="P:peptide transport"/>
    <property type="evidence" value="ECO:0007669"/>
    <property type="project" value="InterPro"/>
</dbReference>
<dbReference type="PROSITE" id="PS50893">
    <property type="entry name" value="ABC_TRANSPORTER_2"/>
    <property type="match status" value="1"/>
</dbReference>
<dbReference type="Pfam" id="PF00005">
    <property type="entry name" value="ABC_tran"/>
    <property type="match status" value="1"/>
</dbReference>
<keyword evidence="4" id="KW-1003">Cell membrane</keyword>
<dbReference type="InterPro" id="IPR013563">
    <property type="entry name" value="Oligopep_ABC_C"/>
</dbReference>
<comment type="subcellular location">
    <subcellularLocation>
        <location evidence="1">Cell inner membrane</location>
        <topology evidence="1">Peripheral membrane protein</topology>
    </subcellularLocation>
</comment>
<dbReference type="SMART" id="SM00382">
    <property type="entry name" value="AAA"/>
    <property type="match status" value="1"/>
</dbReference>
<dbReference type="EMBL" id="FOYW01000001">
    <property type="protein sequence ID" value="SFR60173.1"/>
    <property type="molecule type" value="Genomic_DNA"/>
</dbReference>
<protein>
    <recommendedName>
        <fullName evidence="8">ABC-type dipeptide transporter</fullName>
        <ecNumber evidence="8">7.4.2.9</ecNumber>
    </recommendedName>
</protein>
<evidence type="ECO:0000256" key="10">
    <source>
        <dbReference type="ARBA" id="ARBA00058018"/>
    </source>
</evidence>
<dbReference type="NCBIfam" id="TIGR01727">
    <property type="entry name" value="oligo_HPY"/>
    <property type="match status" value="1"/>
</dbReference>
<keyword evidence="3" id="KW-0813">Transport</keyword>
<keyword evidence="6 13" id="KW-0067">ATP-binding</keyword>
<evidence type="ECO:0000256" key="4">
    <source>
        <dbReference type="ARBA" id="ARBA00022475"/>
    </source>
</evidence>
<accession>A0A1I6I0D1</accession>
<dbReference type="STRING" id="650891.SAMN05216203_1700"/>
<evidence type="ECO:0000256" key="11">
    <source>
        <dbReference type="ARBA" id="ARBA00065473"/>
    </source>
</evidence>
<evidence type="ECO:0000256" key="3">
    <source>
        <dbReference type="ARBA" id="ARBA00022448"/>
    </source>
</evidence>
<keyword evidence="14" id="KW-1185">Reference proteome</keyword>
<comment type="catalytic activity">
    <reaction evidence="9">
        <text>a dipeptide(out) + ATP + H2O = a dipeptide(in) + ADP + phosphate + H(+)</text>
        <dbReference type="Rhea" id="RHEA:23120"/>
        <dbReference type="ChEBI" id="CHEBI:15377"/>
        <dbReference type="ChEBI" id="CHEBI:15378"/>
        <dbReference type="ChEBI" id="CHEBI:30616"/>
        <dbReference type="ChEBI" id="CHEBI:43474"/>
        <dbReference type="ChEBI" id="CHEBI:90799"/>
        <dbReference type="ChEBI" id="CHEBI:456216"/>
        <dbReference type="EC" id="7.4.2.9"/>
    </reaction>
</comment>
<dbReference type="Proteomes" id="UP000198644">
    <property type="component" value="Unassembled WGS sequence"/>
</dbReference>
<evidence type="ECO:0000259" key="12">
    <source>
        <dbReference type="PROSITE" id="PS50893"/>
    </source>
</evidence>
<sequence length="345" mass="38182">MSDTAVSQPLDQSEEMPVTDPADALLQVENLHTVFRQGRRAINAVNGVSFSVGRGETLAIVGESGSGKSVTAMSLLRLIPSPPGEIIDGDVYFDGRNLLDMSEDELRSVRGNEIAMIFQEPMTSLNPVLSVRQQLAEPMRVHRKVKEENIEARCLDLLRQVRIPDPEARLDAYPHQFSGGMRQRVMIAMALACEPRLLIADEPTTALDVTVQAQILELLKDLTRQHGSSMILITHDLGVVARYADRINVMYAGQIVESGTALEIFENPRHPYTLGLIASMPRLDAEEKARLKPIEGQPPDLGNPPAGCAFHPRCPFAKPQCREQDPPLEPYRGNHLKACWVNVDE</sequence>
<feature type="domain" description="ABC transporter" evidence="12">
    <location>
        <begin position="26"/>
        <end position="277"/>
    </location>
</feature>
<evidence type="ECO:0000256" key="1">
    <source>
        <dbReference type="ARBA" id="ARBA00004417"/>
    </source>
</evidence>
<keyword evidence="5" id="KW-0547">Nucleotide-binding</keyword>
<dbReference type="InterPro" id="IPR003593">
    <property type="entry name" value="AAA+_ATPase"/>
</dbReference>
<dbReference type="InterPro" id="IPR050388">
    <property type="entry name" value="ABC_Ni/Peptide_Import"/>
</dbReference>
<dbReference type="GO" id="GO:0005886">
    <property type="term" value="C:plasma membrane"/>
    <property type="evidence" value="ECO:0007669"/>
    <property type="project" value="UniProtKB-SubCell"/>
</dbReference>
<evidence type="ECO:0000256" key="5">
    <source>
        <dbReference type="ARBA" id="ARBA00022741"/>
    </source>
</evidence>
<evidence type="ECO:0000313" key="13">
    <source>
        <dbReference type="EMBL" id="SFR60173.1"/>
    </source>
</evidence>
<proteinExistence type="inferred from homology"/>
<dbReference type="PANTHER" id="PTHR43297">
    <property type="entry name" value="OLIGOPEPTIDE TRANSPORT ATP-BINDING PROTEIN APPD"/>
    <property type="match status" value="1"/>
</dbReference>
<dbReference type="CDD" id="cd03257">
    <property type="entry name" value="ABC_NikE_OppD_transporters"/>
    <property type="match status" value="1"/>
</dbReference>
<evidence type="ECO:0000256" key="7">
    <source>
        <dbReference type="ARBA" id="ARBA00023136"/>
    </source>
</evidence>
<dbReference type="AlphaFoldDB" id="A0A1I6I0D1"/>
<dbReference type="Pfam" id="PF08352">
    <property type="entry name" value="oligo_HPY"/>
    <property type="match status" value="1"/>
</dbReference>
<dbReference type="PANTHER" id="PTHR43297:SF2">
    <property type="entry name" value="DIPEPTIDE TRANSPORT ATP-BINDING PROTEIN DPPD"/>
    <property type="match status" value="1"/>
</dbReference>
<dbReference type="InterPro" id="IPR017871">
    <property type="entry name" value="ABC_transporter-like_CS"/>
</dbReference>
<comment type="subunit">
    <text evidence="11">The complex is composed of two ATP-binding proteins (DppD and DppF), two transmembrane proteins (DppB and DppC) and a solute-binding protein (DppA1-A5). Five orthologous SBPs (DppA1-A5) are present in P.aeruginosa, which increases the substrate specificity of the DppBCDF transporter.</text>
</comment>
<evidence type="ECO:0000256" key="2">
    <source>
        <dbReference type="ARBA" id="ARBA00005417"/>
    </source>
</evidence>
<dbReference type="GO" id="GO:0016887">
    <property type="term" value="F:ATP hydrolysis activity"/>
    <property type="evidence" value="ECO:0007669"/>
    <property type="project" value="InterPro"/>
</dbReference>
<dbReference type="GO" id="GO:0055085">
    <property type="term" value="P:transmembrane transport"/>
    <property type="evidence" value="ECO:0007669"/>
    <property type="project" value="UniProtKB-ARBA"/>
</dbReference>
<dbReference type="SUPFAM" id="SSF52540">
    <property type="entry name" value="P-loop containing nucleoside triphosphate hydrolases"/>
    <property type="match status" value="1"/>
</dbReference>
<dbReference type="FunFam" id="3.40.50.300:FF:000016">
    <property type="entry name" value="Oligopeptide ABC transporter ATP-binding component"/>
    <property type="match status" value="1"/>
</dbReference>
<evidence type="ECO:0000256" key="8">
    <source>
        <dbReference type="ARBA" id="ARBA00038852"/>
    </source>
</evidence>
<dbReference type="GO" id="GO:0005524">
    <property type="term" value="F:ATP binding"/>
    <property type="evidence" value="ECO:0007669"/>
    <property type="project" value="UniProtKB-KW"/>
</dbReference>
<comment type="function">
    <text evidence="10">Part of the ABC transporter DppABCDF involved in the uptake of various di/tripeptides. Is also involved in the uptake of phaseolotoxin, a toxic tripeptide inhibiting the enzyme ornithine carbamoyltransferase. Responsible for energy coupling to the transport system.</text>
</comment>
<dbReference type="InterPro" id="IPR027417">
    <property type="entry name" value="P-loop_NTPase"/>
</dbReference>
<evidence type="ECO:0000256" key="6">
    <source>
        <dbReference type="ARBA" id="ARBA00022840"/>
    </source>
</evidence>
<organism evidence="13 14">
    <name type="scientific">Marinobacter daqiaonensis</name>
    <dbReference type="NCBI Taxonomy" id="650891"/>
    <lineage>
        <taxon>Bacteria</taxon>
        <taxon>Pseudomonadati</taxon>
        <taxon>Pseudomonadota</taxon>
        <taxon>Gammaproteobacteria</taxon>
        <taxon>Pseudomonadales</taxon>
        <taxon>Marinobacteraceae</taxon>
        <taxon>Marinobacter</taxon>
    </lineage>
</organism>